<feature type="domain" description="SWIM-type" evidence="2">
    <location>
        <begin position="21"/>
        <end position="57"/>
    </location>
</feature>
<evidence type="ECO:0000313" key="3">
    <source>
        <dbReference type="EMBL" id="ELY86497.1"/>
    </source>
</evidence>
<keyword evidence="1" id="KW-0862">Zinc</keyword>
<dbReference type="EMBL" id="AOIL01000057">
    <property type="protein sequence ID" value="ELY86497.1"/>
    <property type="molecule type" value="Genomic_DNA"/>
</dbReference>
<evidence type="ECO:0000256" key="1">
    <source>
        <dbReference type="PROSITE-ProRule" id="PRU00325"/>
    </source>
</evidence>
<accession>L9ZLT1</accession>
<evidence type="ECO:0000259" key="2">
    <source>
        <dbReference type="PROSITE" id="PS50966"/>
    </source>
</evidence>
<dbReference type="Pfam" id="PF04434">
    <property type="entry name" value="SWIM"/>
    <property type="match status" value="1"/>
</dbReference>
<gene>
    <name evidence="3" type="ORF">C484_18127</name>
</gene>
<sequence>MTDIECIDDSLQATVQGSRPYDVRVTLSQGSYVSGQCSCPDDAAPCKHIVAAVLASGDVEAVDDDQSLDTLLEAASAEELRTVLAEFANEDLRLRKHLYEVLGED</sequence>
<name>L9ZLT1_9EURY</name>
<reference evidence="3 4" key="1">
    <citation type="journal article" date="2014" name="PLoS Genet.">
        <title>Phylogenetically driven sequencing of extremely halophilic archaea reveals strategies for static and dynamic osmo-response.</title>
        <authorList>
            <person name="Becker E.A."/>
            <person name="Seitzer P.M."/>
            <person name="Tritt A."/>
            <person name="Larsen D."/>
            <person name="Krusor M."/>
            <person name="Yao A.I."/>
            <person name="Wu D."/>
            <person name="Madern D."/>
            <person name="Eisen J.A."/>
            <person name="Darling A.E."/>
            <person name="Facciotti M.T."/>
        </authorList>
    </citation>
    <scope>NUCLEOTIDE SEQUENCE [LARGE SCALE GENOMIC DNA]</scope>
    <source>
        <strain evidence="3 4">DSM 12281</strain>
    </source>
</reference>
<dbReference type="GO" id="GO:0008270">
    <property type="term" value="F:zinc ion binding"/>
    <property type="evidence" value="ECO:0007669"/>
    <property type="project" value="UniProtKB-KW"/>
</dbReference>
<dbReference type="Proteomes" id="UP000011648">
    <property type="component" value="Unassembled WGS sequence"/>
</dbReference>
<organism evidence="3 4">
    <name type="scientific">Natrialba taiwanensis DSM 12281</name>
    <dbReference type="NCBI Taxonomy" id="1230458"/>
    <lineage>
        <taxon>Archaea</taxon>
        <taxon>Methanobacteriati</taxon>
        <taxon>Methanobacteriota</taxon>
        <taxon>Stenosarchaea group</taxon>
        <taxon>Halobacteria</taxon>
        <taxon>Halobacteriales</taxon>
        <taxon>Natrialbaceae</taxon>
        <taxon>Natrialba</taxon>
    </lineage>
</organism>
<dbReference type="PATRIC" id="fig|1230458.4.peg.3667"/>
<protein>
    <submittedName>
        <fullName evidence="3">Zinc finger SWIM domain protein</fullName>
    </submittedName>
</protein>
<proteinExistence type="predicted"/>
<keyword evidence="4" id="KW-1185">Reference proteome</keyword>
<comment type="caution">
    <text evidence="3">The sequence shown here is derived from an EMBL/GenBank/DDBJ whole genome shotgun (WGS) entry which is preliminary data.</text>
</comment>
<dbReference type="InterPro" id="IPR007527">
    <property type="entry name" value="Znf_SWIM"/>
</dbReference>
<dbReference type="AlphaFoldDB" id="L9ZLT1"/>
<dbReference type="PROSITE" id="PS50966">
    <property type="entry name" value="ZF_SWIM"/>
    <property type="match status" value="1"/>
</dbReference>
<evidence type="ECO:0000313" key="4">
    <source>
        <dbReference type="Proteomes" id="UP000011648"/>
    </source>
</evidence>
<keyword evidence="1" id="KW-0863">Zinc-finger</keyword>
<keyword evidence="1" id="KW-0479">Metal-binding</keyword>